<evidence type="ECO:0000313" key="2">
    <source>
        <dbReference type="Proteomes" id="UP001141806"/>
    </source>
</evidence>
<keyword evidence="2" id="KW-1185">Reference proteome</keyword>
<reference evidence="1" key="1">
    <citation type="journal article" date="2023" name="Plant J.">
        <title>The genome of the king protea, Protea cynaroides.</title>
        <authorList>
            <person name="Chang J."/>
            <person name="Duong T.A."/>
            <person name="Schoeman C."/>
            <person name="Ma X."/>
            <person name="Roodt D."/>
            <person name="Barker N."/>
            <person name="Li Z."/>
            <person name="Van de Peer Y."/>
            <person name="Mizrachi E."/>
        </authorList>
    </citation>
    <scope>NUCLEOTIDE SEQUENCE</scope>
    <source>
        <tissue evidence="1">Young leaves</tissue>
    </source>
</reference>
<protein>
    <submittedName>
        <fullName evidence="1">Uncharacterized protein</fullName>
    </submittedName>
</protein>
<proteinExistence type="predicted"/>
<organism evidence="1 2">
    <name type="scientific">Protea cynaroides</name>
    <dbReference type="NCBI Taxonomy" id="273540"/>
    <lineage>
        <taxon>Eukaryota</taxon>
        <taxon>Viridiplantae</taxon>
        <taxon>Streptophyta</taxon>
        <taxon>Embryophyta</taxon>
        <taxon>Tracheophyta</taxon>
        <taxon>Spermatophyta</taxon>
        <taxon>Magnoliopsida</taxon>
        <taxon>Proteales</taxon>
        <taxon>Proteaceae</taxon>
        <taxon>Protea</taxon>
    </lineage>
</organism>
<name>A0A9Q0KEJ6_9MAGN</name>
<dbReference type="AlphaFoldDB" id="A0A9Q0KEJ6"/>
<gene>
    <name evidence="1" type="ORF">NE237_015742</name>
</gene>
<dbReference type="Proteomes" id="UP001141806">
    <property type="component" value="Unassembled WGS sequence"/>
</dbReference>
<dbReference type="EMBL" id="JAMYWD010000006">
    <property type="protein sequence ID" value="KAJ4969041.1"/>
    <property type="molecule type" value="Genomic_DNA"/>
</dbReference>
<sequence>MVGGKMPSVPGSSNAVLRKGYGRGDESLMLSTISGLAGRFEVVVLEIVRVSVSGAFDDSRVESMVTESVRVPVSGVFGSPMQLGSPMSGLIHGGSAELDLSLRVSEPFLFGSIVMLSPIRVFKDVAPGKVSSMPQVSSVLCDLQYGATSQSISEFGRVVDQVLSLMVRSCNHGFDVVRVSIGPAVYIGLNGVTVGAAVDSGSVVAAPHEPNGAGLSSGTGGDV</sequence>
<accession>A0A9Q0KEJ6</accession>
<comment type="caution">
    <text evidence="1">The sequence shown here is derived from an EMBL/GenBank/DDBJ whole genome shotgun (WGS) entry which is preliminary data.</text>
</comment>
<evidence type="ECO:0000313" key="1">
    <source>
        <dbReference type="EMBL" id="KAJ4969041.1"/>
    </source>
</evidence>